<dbReference type="SUPFAM" id="SSF46689">
    <property type="entry name" value="Homeodomain-like"/>
    <property type="match status" value="1"/>
</dbReference>
<dbReference type="PANTHER" id="PTHR43479:SF11">
    <property type="entry name" value="ACREF_ENVCD OPERON REPRESSOR-RELATED"/>
    <property type="match status" value="1"/>
</dbReference>
<keyword evidence="5" id="KW-1185">Reference proteome</keyword>
<keyword evidence="1 2" id="KW-0238">DNA-binding</keyword>
<protein>
    <submittedName>
        <fullName evidence="4">Transcriptional regulator, TetR family</fullName>
    </submittedName>
</protein>
<dbReference type="Proteomes" id="UP001157947">
    <property type="component" value="Unassembled WGS sequence"/>
</dbReference>
<dbReference type="InterPro" id="IPR009057">
    <property type="entry name" value="Homeodomain-like_sf"/>
</dbReference>
<dbReference type="PROSITE" id="PS50977">
    <property type="entry name" value="HTH_TETR_2"/>
    <property type="match status" value="1"/>
</dbReference>
<dbReference type="Gene3D" id="1.10.357.10">
    <property type="entry name" value="Tetracycline Repressor, domain 2"/>
    <property type="match status" value="1"/>
</dbReference>
<evidence type="ECO:0000256" key="2">
    <source>
        <dbReference type="PROSITE-ProRule" id="PRU00335"/>
    </source>
</evidence>
<evidence type="ECO:0000313" key="5">
    <source>
        <dbReference type="Proteomes" id="UP001157947"/>
    </source>
</evidence>
<reference evidence="4" key="1">
    <citation type="submission" date="2017-05" db="EMBL/GenBank/DDBJ databases">
        <authorList>
            <person name="Varghese N."/>
            <person name="Submissions S."/>
        </authorList>
    </citation>
    <scope>NUCLEOTIDE SEQUENCE</scope>
    <source>
        <strain evidence="4">DSM 18763</strain>
    </source>
</reference>
<evidence type="ECO:0000313" key="4">
    <source>
        <dbReference type="EMBL" id="SMP04543.1"/>
    </source>
</evidence>
<dbReference type="EMBL" id="FXTX01000003">
    <property type="protein sequence ID" value="SMP04543.1"/>
    <property type="molecule type" value="Genomic_DNA"/>
</dbReference>
<gene>
    <name evidence="4" type="ORF">SAMN06264868_10319</name>
</gene>
<accession>A0AA45WJT3</accession>
<proteinExistence type="predicted"/>
<dbReference type="Gene3D" id="1.10.10.60">
    <property type="entry name" value="Homeodomain-like"/>
    <property type="match status" value="1"/>
</dbReference>
<sequence length="189" mass="22054">MNTKEKLLISAKKIFSEKGYHDTKVSDIVEDAGVAQGTFYIYFKSKEDIFKELIFSINEKIFKEIENCCNAEEDAENILKNIVNKIANCIYENKEIASIFLFQMICLNEDFKKIYIQKMLKLKDYILQIVKKGINQKKFRYNNEEVIANIIIGSIRQNFLELILTDNKTKEEFGNLLEESLNIVLKGIK</sequence>
<dbReference type="Pfam" id="PF00440">
    <property type="entry name" value="TetR_N"/>
    <property type="match status" value="1"/>
</dbReference>
<evidence type="ECO:0000256" key="1">
    <source>
        <dbReference type="ARBA" id="ARBA00023125"/>
    </source>
</evidence>
<dbReference type="SUPFAM" id="SSF48498">
    <property type="entry name" value="Tetracyclin repressor-like, C-terminal domain"/>
    <property type="match status" value="1"/>
</dbReference>
<organism evidence="4 5">
    <name type="scientific">Venenivibrio stagnispumantis</name>
    <dbReference type="NCBI Taxonomy" id="407998"/>
    <lineage>
        <taxon>Bacteria</taxon>
        <taxon>Pseudomonadati</taxon>
        <taxon>Aquificota</taxon>
        <taxon>Aquificia</taxon>
        <taxon>Aquificales</taxon>
        <taxon>Hydrogenothermaceae</taxon>
        <taxon>Venenivibrio</taxon>
    </lineage>
</organism>
<dbReference type="InterPro" id="IPR036271">
    <property type="entry name" value="Tet_transcr_reg_TetR-rel_C_sf"/>
</dbReference>
<dbReference type="PANTHER" id="PTHR43479">
    <property type="entry name" value="ACREF/ENVCD OPERON REPRESSOR-RELATED"/>
    <property type="match status" value="1"/>
</dbReference>
<dbReference type="AlphaFoldDB" id="A0AA45WJT3"/>
<dbReference type="InterPro" id="IPR001647">
    <property type="entry name" value="HTH_TetR"/>
</dbReference>
<name>A0AA45WJT3_9AQUI</name>
<dbReference type="PRINTS" id="PR00455">
    <property type="entry name" value="HTHTETR"/>
</dbReference>
<dbReference type="InterPro" id="IPR050624">
    <property type="entry name" value="HTH-type_Tx_Regulator"/>
</dbReference>
<feature type="domain" description="HTH tetR-type" evidence="3">
    <location>
        <begin position="1"/>
        <end position="61"/>
    </location>
</feature>
<comment type="caution">
    <text evidence="4">The sequence shown here is derived from an EMBL/GenBank/DDBJ whole genome shotgun (WGS) entry which is preliminary data.</text>
</comment>
<evidence type="ECO:0000259" key="3">
    <source>
        <dbReference type="PROSITE" id="PS50977"/>
    </source>
</evidence>
<feature type="DNA-binding region" description="H-T-H motif" evidence="2">
    <location>
        <begin position="24"/>
        <end position="43"/>
    </location>
</feature>
<dbReference type="RefSeq" id="WP_265133903.1">
    <property type="nucleotide sequence ID" value="NZ_FXTX01000003.1"/>
</dbReference>
<dbReference type="GO" id="GO:0003677">
    <property type="term" value="F:DNA binding"/>
    <property type="evidence" value="ECO:0007669"/>
    <property type="project" value="UniProtKB-UniRule"/>
</dbReference>